<evidence type="ECO:0000259" key="2">
    <source>
        <dbReference type="Pfam" id="PF12735"/>
    </source>
</evidence>
<dbReference type="OrthoDB" id="24630at2759"/>
<dbReference type="PANTHER" id="PTHR28159">
    <property type="entry name" value="TRAFFICKING PROTEIN PARTICLE COMPLEX II-SPECIFIC SUBUNIT 65"/>
    <property type="match status" value="1"/>
</dbReference>
<dbReference type="InterPro" id="IPR024662">
    <property type="entry name" value="Trs65"/>
</dbReference>
<gene>
    <name evidence="3" type="ORF">DFH94DRAFT_777841</name>
</gene>
<evidence type="ECO:0000313" key="4">
    <source>
        <dbReference type="Proteomes" id="UP000759537"/>
    </source>
</evidence>
<feature type="domain" description="Trafficking protein particle complex II-specific subunit 65 IgD3" evidence="2">
    <location>
        <begin position="812"/>
        <end position="870"/>
    </location>
</feature>
<feature type="compositionally biased region" description="Pro residues" evidence="1">
    <location>
        <begin position="633"/>
        <end position="642"/>
    </location>
</feature>
<reference evidence="3" key="2">
    <citation type="journal article" date="2020" name="Nat. Commun.">
        <title>Large-scale genome sequencing of mycorrhizal fungi provides insights into the early evolution of symbiotic traits.</title>
        <authorList>
            <person name="Miyauchi S."/>
            <person name="Kiss E."/>
            <person name="Kuo A."/>
            <person name="Drula E."/>
            <person name="Kohler A."/>
            <person name="Sanchez-Garcia M."/>
            <person name="Morin E."/>
            <person name="Andreopoulos B."/>
            <person name="Barry K.W."/>
            <person name="Bonito G."/>
            <person name="Buee M."/>
            <person name="Carver A."/>
            <person name="Chen C."/>
            <person name="Cichocki N."/>
            <person name="Clum A."/>
            <person name="Culley D."/>
            <person name="Crous P.W."/>
            <person name="Fauchery L."/>
            <person name="Girlanda M."/>
            <person name="Hayes R.D."/>
            <person name="Keri Z."/>
            <person name="LaButti K."/>
            <person name="Lipzen A."/>
            <person name="Lombard V."/>
            <person name="Magnuson J."/>
            <person name="Maillard F."/>
            <person name="Murat C."/>
            <person name="Nolan M."/>
            <person name="Ohm R.A."/>
            <person name="Pangilinan J."/>
            <person name="Pereira M.F."/>
            <person name="Perotto S."/>
            <person name="Peter M."/>
            <person name="Pfister S."/>
            <person name="Riley R."/>
            <person name="Sitrit Y."/>
            <person name="Stielow J.B."/>
            <person name="Szollosi G."/>
            <person name="Zifcakova L."/>
            <person name="Stursova M."/>
            <person name="Spatafora J.W."/>
            <person name="Tedersoo L."/>
            <person name="Vaario L.M."/>
            <person name="Yamada A."/>
            <person name="Yan M."/>
            <person name="Wang P."/>
            <person name="Xu J."/>
            <person name="Bruns T."/>
            <person name="Baldrian P."/>
            <person name="Vilgalys R."/>
            <person name="Dunand C."/>
            <person name="Henrissat B."/>
            <person name="Grigoriev I.V."/>
            <person name="Hibbett D."/>
            <person name="Nagy L.G."/>
            <person name="Martin F.M."/>
        </authorList>
    </citation>
    <scope>NUCLEOTIDE SEQUENCE</scope>
    <source>
        <strain evidence="3">Prilba</strain>
    </source>
</reference>
<dbReference type="Pfam" id="PF12735">
    <property type="entry name" value="IgD3_Trs65"/>
    <property type="match status" value="1"/>
</dbReference>
<organism evidence="3 4">
    <name type="scientific">Russula ochroleuca</name>
    <dbReference type="NCBI Taxonomy" id="152965"/>
    <lineage>
        <taxon>Eukaryota</taxon>
        <taxon>Fungi</taxon>
        <taxon>Dikarya</taxon>
        <taxon>Basidiomycota</taxon>
        <taxon>Agaricomycotina</taxon>
        <taxon>Agaricomycetes</taxon>
        <taxon>Russulales</taxon>
        <taxon>Russulaceae</taxon>
        <taxon>Russula</taxon>
    </lineage>
</organism>
<dbReference type="GO" id="GO:0005802">
    <property type="term" value="C:trans-Golgi network"/>
    <property type="evidence" value="ECO:0007669"/>
    <property type="project" value="TreeGrafter"/>
</dbReference>
<dbReference type="GO" id="GO:0006891">
    <property type="term" value="P:intra-Golgi vesicle-mediated transport"/>
    <property type="evidence" value="ECO:0007669"/>
    <property type="project" value="InterPro"/>
</dbReference>
<keyword evidence="4" id="KW-1185">Reference proteome</keyword>
<protein>
    <submittedName>
        <fullName evidence="3">TRAPP trafficking subunit Trs65-domain-containing protein</fullName>
    </submittedName>
</protein>
<evidence type="ECO:0000256" key="1">
    <source>
        <dbReference type="SAM" id="MobiDB-lite"/>
    </source>
</evidence>
<evidence type="ECO:0000313" key="3">
    <source>
        <dbReference type="EMBL" id="KAF8468003.1"/>
    </source>
</evidence>
<dbReference type="PANTHER" id="PTHR28159:SF1">
    <property type="entry name" value="TRAFFICKING PROTEIN PARTICLE COMPLEX II-SPECIFIC SUBUNIT 65"/>
    <property type="match status" value="1"/>
</dbReference>
<feature type="region of interest" description="Disordered" evidence="1">
    <location>
        <begin position="579"/>
        <end position="691"/>
    </location>
</feature>
<sequence>MASFERFVNSSTLDVIVPNVVLDFPTQDIDHSAWLSKLRSDKVERERAFFDECLDFFFILCLEQLDEVLVDPAHPPSALLAFLAHTQISCDAAYISSASAPSPSGPRSSAPPRTASLKPNADSGGLHVPPSIFPPNTPHPIPVTTEQDRRYVRAEGVTLVSRMWGEDIDPTKARQVSDRDAFALLWDETACVWVAVYRMCVNVAFLSFSLRDPLLCLTASITVRERPVPMTPARAVIAAMLTEAGGLPESQPSAPMESFNDEIDKSYHGLDEVNLLWGLSSAPTFASAPSPLSLPSTRIGAKIRKQDFALPSDPLPMVDASAIRPSLATSTTLRKSFRRTLSVVSGFRVRMRTVFVPYILLHPTEPDAEVDHALAAGQEEHTIMLCVELEHAGEAPEAFLVEAVDVAIGIGGGARVRLLPWCEKSPQEIFPLRLDMHEQCNLLFAVELFGSPVPDKDALLLNASTLTTTGELQRPVTITVQGRPFSGEFPNGDRSGAKVEETDKPVFPTRAFPSRWNCVLDLAPQRPSAASQRESEALPEPPTPFTTTVPRLSISSVDQRGQQNPVAGFKRFALQSSQVPRSPLQTLPQSAPGSLRTSGGGPPNPGQLPKLAYTPPSLTAAISGAPRTTYAPPHSPGIPPPALLSKMLPMGETDESFIGSGGSTTPPPITPAYPAYSRNSTIPATPRPQGPLATWGAARVPGAAVELPRIGTPSRSSPVPFPPVPFPPVPPRRECIIVSVGLQNDAGAEIRGLVPYDEFALEIFIFNQSPWTRRFEVTFLERRRRRQGHTEGQGQLYNASTRGKAGGALGSGIVPLEGRVRVGPLRSATCQSVRITFLALVPGVHTLAAIMLTDTETQHALTLRTSMDIVVHETWPLN</sequence>
<dbReference type="Proteomes" id="UP000759537">
    <property type="component" value="Unassembled WGS sequence"/>
</dbReference>
<dbReference type="AlphaFoldDB" id="A0A9P5MQR1"/>
<accession>A0A9P5MQR1</accession>
<name>A0A9P5MQR1_9AGAM</name>
<comment type="caution">
    <text evidence="3">The sequence shown here is derived from an EMBL/GenBank/DDBJ whole genome shotgun (WGS) entry which is preliminary data.</text>
</comment>
<feature type="compositionally biased region" description="Polar residues" evidence="1">
    <location>
        <begin position="579"/>
        <end position="597"/>
    </location>
</feature>
<feature type="compositionally biased region" description="Low complexity" evidence="1">
    <location>
        <begin position="98"/>
        <end position="116"/>
    </location>
</feature>
<dbReference type="InterPro" id="IPR055420">
    <property type="entry name" value="IgD3_Trs65"/>
</dbReference>
<dbReference type="GO" id="GO:1990071">
    <property type="term" value="C:TRAPPII protein complex"/>
    <property type="evidence" value="ECO:0007669"/>
    <property type="project" value="InterPro"/>
</dbReference>
<proteinExistence type="predicted"/>
<feature type="region of interest" description="Disordered" evidence="1">
    <location>
        <begin position="98"/>
        <end position="121"/>
    </location>
</feature>
<dbReference type="EMBL" id="WHVB01000034">
    <property type="protein sequence ID" value="KAF8468003.1"/>
    <property type="molecule type" value="Genomic_DNA"/>
</dbReference>
<reference evidence="3" key="1">
    <citation type="submission" date="2019-10" db="EMBL/GenBank/DDBJ databases">
        <authorList>
            <consortium name="DOE Joint Genome Institute"/>
            <person name="Kuo A."/>
            <person name="Miyauchi S."/>
            <person name="Kiss E."/>
            <person name="Drula E."/>
            <person name="Kohler A."/>
            <person name="Sanchez-Garcia M."/>
            <person name="Andreopoulos B."/>
            <person name="Barry K.W."/>
            <person name="Bonito G."/>
            <person name="Buee M."/>
            <person name="Carver A."/>
            <person name="Chen C."/>
            <person name="Cichocki N."/>
            <person name="Clum A."/>
            <person name="Culley D."/>
            <person name="Crous P.W."/>
            <person name="Fauchery L."/>
            <person name="Girlanda M."/>
            <person name="Hayes R."/>
            <person name="Keri Z."/>
            <person name="LaButti K."/>
            <person name="Lipzen A."/>
            <person name="Lombard V."/>
            <person name="Magnuson J."/>
            <person name="Maillard F."/>
            <person name="Morin E."/>
            <person name="Murat C."/>
            <person name="Nolan M."/>
            <person name="Ohm R."/>
            <person name="Pangilinan J."/>
            <person name="Pereira M."/>
            <person name="Perotto S."/>
            <person name="Peter M."/>
            <person name="Riley R."/>
            <person name="Sitrit Y."/>
            <person name="Stielow B."/>
            <person name="Szollosi G."/>
            <person name="Zifcakova L."/>
            <person name="Stursova M."/>
            <person name="Spatafora J.W."/>
            <person name="Tedersoo L."/>
            <person name="Vaario L.-M."/>
            <person name="Yamada A."/>
            <person name="Yan M."/>
            <person name="Wang P."/>
            <person name="Xu J."/>
            <person name="Bruns T."/>
            <person name="Baldrian P."/>
            <person name="Vilgalys R."/>
            <person name="Henrissat B."/>
            <person name="Grigoriev I.V."/>
            <person name="Hibbett D."/>
            <person name="Nagy L.G."/>
            <person name="Martin F.M."/>
        </authorList>
    </citation>
    <scope>NUCLEOTIDE SEQUENCE</scope>
    <source>
        <strain evidence="3">Prilba</strain>
    </source>
</reference>
<feature type="region of interest" description="Disordered" evidence="1">
    <location>
        <begin position="524"/>
        <end position="550"/>
    </location>
</feature>